<dbReference type="PROSITE" id="PS50275">
    <property type="entry name" value="SAC"/>
    <property type="match status" value="1"/>
</dbReference>
<keyword evidence="2" id="KW-1133">Transmembrane helix</keyword>
<keyword evidence="2" id="KW-0812">Transmembrane</keyword>
<dbReference type="Pfam" id="PF02383">
    <property type="entry name" value="Syja_N"/>
    <property type="match status" value="1"/>
</dbReference>
<feature type="transmembrane region" description="Helical" evidence="2">
    <location>
        <begin position="540"/>
        <end position="562"/>
    </location>
</feature>
<proteinExistence type="predicted"/>
<dbReference type="InParanoid" id="A0A316V108"/>
<evidence type="ECO:0000313" key="5">
    <source>
        <dbReference type="Proteomes" id="UP000245771"/>
    </source>
</evidence>
<evidence type="ECO:0000256" key="1">
    <source>
        <dbReference type="SAM" id="MobiDB-lite"/>
    </source>
</evidence>
<evidence type="ECO:0000256" key="2">
    <source>
        <dbReference type="SAM" id="Phobius"/>
    </source>
</evidence>
<keyword evidence="5" id="KW-1185">Reference proteome</keyword>
<reference evidence="4 5" key="1">
    <citation type="journal article" date="2018" name="Mol. Biol. Evol.">
        <title>Broad Genomic Sampling Reveals a Smut Pathogenic Ancestry of the Fungal Clade Ustilaginomycotina.</title>
        <authorList>
            <person name="Kijpornyongpan T."/>
            <person name="Mondo S.J."/>
            <person name="Barry K."/>
            <person name="Sandor L."/>
            <person name="Lee J."/>
            <person name="Lipzen A."/>
            <person name="Pangilinan J."/>
            <person name="LaButti K."/>
            <person name="Hainaut M."/>
            <person name="Henrissat B."/>
            <person name="Grigoriev I.V."/>
            <person name="Spatafora J.W."/>
            <person name="Aime M.C."/>
        </authorList>
    </citation>
    <scope>NUCLEOTIDE SEQUENCE [LARGE SCALE GENOMIC DNA]</scope>
    <source>
        <strain evidence="4 5">MCA 3882</strain>
    </source>
</reference>
<protein>
    <recommendedName>
        <fullName evidence="3">SAC domain-containing protein</fullName>
    </recommendedName>
</protein>
<gene>
    <name evidence="4" type="ORF">FA14DRAFT_162848</name>
</gene>
<dbReference type="PANTHER" id="PTHR45662">
    <property type="entry name" value="PHOSPHATIDYLINOSITIDE PHOSPHATASE SAC1"/>
    <property type="match status" value="1"/>
</dbReference>
<dbReference type="InterPro" id="IPR002013">
    <property type="entry name" value="SAC_dom"/>
</dbReference>
<dbReference type="FunCoup" id="A0A316V108">
    <property type="interactions" value="948"/>
</dbReference>
<sequence length="663" mass="75082">MAGIAETLLWQGFRLYTSPDAYAFEPKDQAGKSEILVIDRADGEVKLANSVPDSATKGKALDVWGIIGIIQLHISKFLVVITSRKEIKVAGLAAPVYLATDFRLFPIPKDAKPSLLNHPIEKTLLNLLKGHLYSAPLYFSYGWDIGSSFQRQSQPNYEVKAALWKKTDERFFWNRFLQNQLISATEKPGGQDFSRFIMPIVFGFFETKLVTIGSRKFLFGLISRRSRHRAGTRYFSRGIDDKGNVSNFNESEQFVLADKAGNEEKDLVGQVRLSYLQTRGSVPVYWAEVNNLRYKPDLLIMDREETGESTALHFKQQTDLYGDNYLVNLVNQKGYEKPVKDAYERAVDKLDNPKVHYTYYDFHHECKGMKFQNVIDLVKTLEDKGHSPKNAWFYYDVGQNKIMQAQKSVVRTNCMDCLDRTNVVQSTLAKCVVEQQLREVGIIGKEDTLEKHPDFWFIFRNVWADHADVISKAYSGTGALKTDFTRTGKRSKEGALQDGVNSVTRYVRNNFFDGSRQDAYDLFTGAWTPRKGVRGDSRALLVRVLPYVWLLSLFVIFLAIFIPSLIEHAGPSKQVLGVAIAIATVTFYSITERGLQYVAWPTLNYPENVINYTGPGYASGRKGRTGSGKYAINSSKPQYTSAYQSRTSSSAPGRRGDTYDKEE</sequence>
<dbReference type="GO" id="GO:0005783">
    <property type="term" value="C:endoplasmic reticulum"/>
    <property type="evidence" value="ECO:0007669"/>
    <property type="project" value="TreeGrafter"/>
</dbReference>
<dbReference type="GO" id="GO:0043812">
    <property type="term" value="F:phosphatidylinositol-4-phosphate phosphatase activity"/>
    <property type="evidence" value="ECO:0007669"/>
    <property type="project" value="TreeGrafter"/>
</dbReference>
<evidence type="ECO:0000313" key="4">
    <source>
        <dbReference type="EMBL" id="PWN31237.1"/>
    </source>
</evidence>
<feature type="compositionally biased region" description="Polar residues" evidence="1">
    <location>
        <begin position="632"/>
        <end position="651"/>
    </location>
</feature>
<keyword evidence="2" id="KW-0472">Membrane</keyword>
<feature type="domain" description="SAC" evidence="3">
    <location>
        <begin position="128"/>
        <end position="476"/>
    </location>
</feature>
<dbReference type="Proteomes" id="UP000245771">
    <property type="component" value="Unassembled WGS sequence"/>
</dbReference>
<dbReference type="STRING" id="1280837.A0A316V108"/>
<organism evidence="4 5">
    <name type="scientific">Meira miltonrushii</name>
    <dbReference type="NCBI Taxonomy" id="1280837"/>
    <lineage>
        <taxon>Eukaryota</taxon>
        <taxon>Fungi</taxon>
        <taxon>Dikarya</taxon>
        <taxon>Basidiomycota</taxon>
        <taxon>Ustilaginomycotina</taxon>
        <taxon>Exobasidiomycetes</taxon>
        <taxon>Exobasidiales</taxon>
        <taxon>Brachybasidiaceae</taxon>
        <taxon>Meira</taxon>
    </lineage>
</organism>
<feature type="compositionally biased region" description="Basic and acidic residues" evidence="1">
    <location>
        <begin position="654"/>
        <end position="663"/>
    </location>
</feature>
<accession>A0A316V108</accession>
<dbReference type="PANTHER" id="PTHR45662:SF2">
    <property type="entry name" value="PHOSPHATIDYLINOSITOL-3-PHOSPHATASE SAC1"/>
    <property type="match status" value="1"/>
</dbReference>
<dbReference type="GO" id="GO:0046856">
    <property type="term" value="P:phosphatidylinositol dephosphorylation"/>
    <property type="evidence" value="ECO:0007669"/>
    <property type="project" value="TreeGrafter"/>
</dbReference>
<evidence type="ECO:0000259" key="3">
    <source>
        <dbReference type="PROSITE" id="PS50275"/>
    </source>
</evidence>
<dbReference type="OrthoDB" id="405996at2759"/>
<dbReference type="EMBL" id="KZ819615">
    <property type="protein sequence ID" value="PWN31237.1"/>
    <property type="molecule type" value="Genomic_DNA"/>
</dbReference>
<name>A0A316V108_9BASI</name>
<dbReference type="GeneID" id="37021555"/>
<dbReference type="RefSeq" id="XP_025351539.1">
    <property type="nucleotide sequence ID" value="XM_025499774.1"/>
</dbReference>
<feature type="region of interest" description="Disordered" evidence="1">
    <location>
        <begin position="621"/>
        <end position="663"/>
    </location>
</feature>
<dbReference type="AlphaFoldDB" id="A0A316V108"/>